<dbReference type="EMBL" id="JAQIZT010000001">
    <property type="protein sequence ID" value="KAJ7013340.1"/>
    <property type="molecule type" value="Genomic_DNA"/>
</dbReference>
<dbReference type="AlphaFoldDB" id="A0AAD6WHT4"/>
<sequence>MFANPFKESVVHRFPCNSPPKDQKKKKKRVGPKRQPWTLMILSGRTQIRKKTYGPNATERPK</sequence>
<protein>
    <submittedName>
        <fullName evidence="2">Uncharacterized protein</fullName>
    </submittedName>
</protein>
<evidence type="ECO:0000313" key="2">
    <source>
        <dbReference type="EMBL" id="KAJ7013340.1"/>
    </source>
</evidence>
<feature type="region of interest" description="Disordered" evidence="1">
    <location>
        <begin position="1"/>
        <end position="36"/>
    </location>
</feature>
<reference evidence="2 3" key="1">
    <citation type="journal article" date="2023" name="Mol. Ecol. Resour.">
        <title>Chromosome-level genome assembly of a triploid poplar Populus alba 'Berolinensis'.</title>
        <authorList>
            <person name="Chen S."/>
            <person name="Yu Y."/>
            <person name="Wang X."/>
            <person name="Wang S."/>
            <person name="Zhang T."/>
            <person name="Zhou Y."/>
            <person name="He R."/>
            <person name="Meng N."/>
            <person name="Wang Y."/>
            <person name="Liu W."/>
            <person name="Liu Z."/>
            <person name="Liu J."/>
            <person name="Guo Q."/>
            <person name="Huang H."/>
            <person name="Sederoff R.R."/>
            <person name="Wang G."/>
            <person name="Qu G."/>
            <person name="Chen S."/>
        </authorList>
    </citation>
    <scope>NUCLEOTIDE SEQUENCE [LARGE SCALE GENOMIC DNA]</scope>
    <source>
        <strain evidence="2">SC-2020</strain>
    </source>
</reference>
<organism evidence="2 3">
    <name type="scientific">Populus alba x Populus x berolinensis</name>
    <dbReference type="NCBI Taxonomy" id="444605"/>
    <lineage>
        <taxon>Eukaryota</taxon>
        <taxon>Viridiplantae</taxon>
        <taxon>Streptophyta</taxon>
        <taxon>Embryophyta</taxon>
        <taxon>Tracheophyta</taxon>
        <taxon>Spermatophyta</taxon>
        <taxon>Magnoliopsida</taxon>
        <taxon>eudicotyledons</taxon>
        <taxon>Gunneridae</taxon>
        <taxon>Pentapetalae</taxon>
        <taxon>rosids</taxon>
        <taxon>fabids</taxon>
        <taxon>Malpighiales</taxon>
        <taxon>Salicaceae</taxon>
        <taxon>Saliceae</taxon>
        <taxon>Populus</taxon>
    </lineage>
</organism>
<dbReference type="Proteomes" id="UP001164929">
    <property type="component" value="Chromosome 1"/>
</dbReference>
<comment type="caution">
    <text evidence="2">The sequence shown here is derived from an EMBL/GenBank/DDBJ whole genome shotgun (WGS) entry which is preliminary data.</text>
</comment>
<proteinExistence type="predicted"/>
<accession>A0AAD6WHT4</accession>
<feature type="compositionally biased region" description="Basic residues" evidence="1">
    <location>
        <begin position="23"/>
        <end position="32"/>
    </location>
</feature>
<gene>
    <name evidence="2" type="ORF">NC653_003126</name>
</gene>
<evidence type="ECO:0000256" key="1">
    <source>
        <dbReference type="SAM" id="MobiDB-lite"/>
    </source>
</evidence>
<name>A0AAD6WHT4_9ROSI</name>
<keyword evidence="3" id="KW-1185">Reference proteome</keyword>
<evidence type="ECO:0000313" key="3">
    <source>
        <dbReference type="Proteomes" id="UP001164929"/>
    </source>
</evidence>